<evidence type="ECO:0000313" key="2">
    <source>
        <dbReference type="EMBL" id="KAJ1195014.1"/>
    </source>
</evidence>
<keyword evidence="1" id="KW-1133">Transmembrane helix</keyword>
<sequence length="165" mass="17799">MDPSGDGLLPTLVALGHVVALVVVWHWRKRRPVPEDGDVYQFRCSSNYRRSAVVCSSVPGALLPPQDVSRLQSLIFSGAAASPPRAHASARAVLLMGSSTPASSAHSASTTRSSALLHHKRLQVRHLRWGDACLLTVRSALRGTTDRRHCTTHVPTCNGKLQPSL</sequence>
<evidence type="ECO:0000256" key="1">
    <source>
        <dbReference type="SAM" id="Phobius"/>
    </source>
</evidence>
<accession>A0AAV7V364</accession>
<dbReference type="Proteomes" id="UP001066276">
    <property type="component" value="Chromosome 2_2"/>
</dbReference>
<keyword evidence="1" id="KW-0812">Transmembrane</keyword>
<dbReference type="AlphaFoldDB" id="A0AAV7V364"/>
<organism evidence="2 3">
    <name type="scientific">Pleurodeles waltl</name>
    <name type="common">Iberian ribbed newt</name>
    <dbReference type="NCBI Taxonomy" id="8319"/>
    <lineage>
        <taxon>Eukaryota</taxon>
        <taxon>Metazoa</taxon>
        <taxon>Chordata</taxon>
        <taxon>Craniata</taxon>
        <taxon>Vertebrata</taxon>
        <taxon>Euteleostomi</taxon>
        <taxon>Amphibia</taxon>
        <taxon>Batrachia</taxon>
        <taxon>Caudata</taxon>
        <taxon>Salamandroidea</taxon>
        <taxon>Salamandridae</taxon>
        <taxon>Pleurodelinae</taxon>
        <taxon>Pleurodeles</taxon>
    </lineage>
</organism>
<keyword evidence="1" id="KW-0472">Membrane</keyword>
<evidence type="ECO:0000313" key="3">
    <source>
        <dbReference type="Proteomes" id="UP001066276"/>
    </source>
</evidence>
<protein>
    <submittedName>
        <fullName evidence="2">Uncharacterized protein</fullName>
    </submittedName>
</protein>
<feature type="transmembrane region" description="Helical" evidence="1">
    <location>
        <begin position="7"/>
        <end position="27"/>
    </location>
</feature>
<name>A0AAV7V364_PLEWA</name>
<reference evidence="2" key="1">
    <citation type="journal article" date="2022" name="bioRxiv">
        <title>Sequencing and chromosome-scale assembly of the giantPleurodeles waltlgenome.</title>
        <authorList>
            <person name="Brown T."/>
            <person name="Elewa A."/>
            <person name="Iarovenko S."/>
            <person name="Subramanian E."/>
            <person name="Araus A.J."/>
            <person name="Petzold A."/>
            <person name="Susuki M."/>
            <person name="Suzuki K.-i.T."/>
            <person name="Hayashi T."/>
            <person name="Toyoda A."/>
            <person name="Oliveira C."/>
            <person name="Osipova E."/>
            <person name="Leigh N.D."/>
            <person name="Simon A."/>
            <person name="Yun M.H."/>
        </authorList>
    </citation>
    <scope>NUCLEOTIDE SEQUENCE</scope>
    <source>
        <strain evidence="2">20211129_DDA</strain>
        <tissue evidence="2">Liver</tissue>
    </source>
</reference>
<proteinExistence type="predicted"/>
<keyword evidence="3" id="KW-1185">Reference proteome</keyword>
<gene>
    <name evidence="2" type="ORF">NDU88_004297</name>
</gene>
<comment type="caution">
    <text evidence="2">The sequence shown here is derived from an EMBL/GenBank/DDBJ whole genome shotgun (WGS) entry which is preliminary data.</text>
</comment>
<dbReference type="EMBL" id="JANPWB010000004">
    <property type="protein sequence ID" value="KAJ1195014.1"/>
    <property type="molecule type" value="Genomic_DNA"/>
</dbReference>